<dbReference type="RefSeq" id="WP_154788824.1">
    <property type="nucleotide sequence ID" value="NZ_WMBB01000007.1"/>
</dbReference>
<dbReference type="EMBL" id="WMBB01000007">
    <property type="protein sequence ID" value="MTE14373.1"/>
    <property type="molecule type" value="Genomic_DNA"/>
</dbReference>
<protein>
    <recommendedName>
        <fullName evidence="3">Pyridoxamine 5'-phosphate oxidase putative domain-containing protein</fullName>
    </recommendedName>
</protein>
<evidence type="ECO:0000313" key="1">
    <source>
        <dbReference type="EMBL" id="MTE14373.1"/>
    </source>
</evidence>
<evidence type="ECO:0008006" key="3">
    <source>
        <dbReference type="Google" id="ProtNLM"/>
    </source>
</evidence>
<comment type="caution">
    <text evidence="1">The sequence shown here is derived from an EMBL/GenBank/DDBJ whole genome shotgun (WGS) entry which is preliminary data.</text>
</comment>
<dbReference type="SUPFAM" id="SSF50475">
    <property type="entry name" value="FMN-binding split barrel"/>
    <property type="match status" value="1"/>
</dbReference>
<keyword evidence="2" id="KW-1185">Reference proteome</keyword>
<evidence type="ECO:0000313" key="2">
    <source>
        <dbReference type="Proteomes" id="UP000432464"/>
    </source>
</evidence>
<sequence length="171" mass="18344">MTDMMIDPAAARTQFARPAAASALHGGRYSGPAAVWQEAKTVLVTRATGPRQLATAARLVVPIGDNGLAFRVSSFSAEAEQLAQDGRVLVQPGDWRGNPKLGSRQLQGHARLVSTGAFVPWVQAEIEAKYRWRMSLARAAHRMANGNAPYGNLVVLVTVFEPGPLALPPYD</sequence>
<name>A0A6I3KU86_9NOCA</name>
<reference evidence="1 2" key="1">
    <citation type="submission" date="2019-11" db="EMBL/GenBank/DDBJ databases">
        <title>Nocardia sp. nov. CT2-14 isolated from soil.</title>
        <authorList>
            <person name="Kanchanasin P."/>
            <person name="Tanasupawat S."/>
            <person name="Yuki M."/>
            <person name="Kudo T."/>
        </authorList>
    </citation>
    <scope>NUCLEOTIDE SEQUENCE [LARGE SCALE GENOMIC DNA]</scope>
    <source>
        <strain evidence="1 2">CT2-14</strain>
    </source>
</reference>
<organism evidence="1 2">
    <name type="scientific">Nocardia aurantiaca</name>
    <dbReference type="NCBI Taxonomy" id="2675850"/>
    <lineage>
        <taxon>Bacteria</taxon>
        <taxon>Bacillati</taxon>
        <taxon>Actinomycetota</taxon>
        <taxon>Actinomycetes</taxon>
        <taxon>Mycobacteriales</taxon>
        <taxon>Nocardiaceae</taxon>
        <taxon>Nocardia</taxon>
    </lineage>
</organism>
<gene>
    <name evidence="1" type="ORF">GLP40_16590</name>
</gene>
<proteinExistence type="predicted"/>
<dbReference type="Proteomes" id="UP000432464">
    <property type="component" value="Unassembled WGS sequence"/>
</dbReference>
<accession>A0A6I3KU86</accession>
<dbReference type="AlphaFoldDB" id="A0A6I3KU86"/>